<accession>F6ZA70</accession>
<feature type="region of interest" description="Disordered" evidence="1">
    <location>
        <begin position="122"/>
        <end position="144"/>
    </location>
</feature>
<keyword evidence="2" id="KW-0472">Membrane</keyword>
<dbReference type="AlphaFoldDB" id="F6ZA70"/>
<evidence type="ECO:0000256" key="1">
    <source>
        <dbReference type="SAM" id="MobiDB-lite"/>
    </source>
</evidence>
<dbReference type="GeneTree" id="ENSGT00390000010658"/>
<evidence type="ECO:0000313" key="4">
    <source>
        <dbReference type="Proteomes" id="UP000008144"/>
    </source>
</evidence>
<keyword evidence="2" id="KW-0812">Transmembrane</keyword>
<dbReference type="OMA" id="QRAWERN"/>
<dbReference type="InParanoid" id="F6ZA70"/>
<dbReference type="EMBL" id="EAAA01002596">
    <property type="status" value="NOT_ANNOTATED_CDS"/>
    <property type="molecule type" value="Genomic_DNA"/>
</dbReference>
<evidence type="ECO:0000313" key="3">
    <source>
        <dbReference type="Ensembl" id="ENSCINP00000002766.3"/>
    </source>
</evidence>
<dbReference type="HOGENOM" id="CLU_1312613_0_0_1"/>
<feature type="transmembrane region" description="Helical" evidence="2">
    <location>
        <begin position="47"/>
        <end position="72"/>
    </location>
</feature>
<sequence length="210" mass="23589">MLPSEETQQLEKFSRNRHEGSGFLVQWNLTTSSTPERPEEGGMELNITAGVFMVLMIAIVTALLLCCCKTYVVCQKRRRRQRAWERNNGGAERGNRSLPTTQRYSDEPPTYADIFFSRSAEQSHEAETPTVTATTISNNNTQPKDPEDSIAVYWSFDDINISTEAPPPLYPTVVIENEAAISELPPPEYETCSRNRVRAPPSGTSTRRST</sequence>
<dbReference type="Ensembl" id="ENSCINT00000002766.3">
    <property type="protein sequence ID" value="ENSCINP00000002766.3"/>
    <property type="gene ID" value="ENSCING00000001414.3"/>
</dbReference>
<reference evidence="3" key="2">
    <citation type="journal article" date="2008" name="Genome Biol.">
        <title>Improved genome assembly and evidence-based global gene model set for the chordate Ciona intestinalis: new insight into intron and operon populations.</title>
        <authorList>
            <person name="Satou Y."/>
            <person name="Mineta K."/>
            <person name="Ogasawara M."/>
            <person name="Sasakura Y."/>
            <person name="Shoguchi E."/>
            <person name="Ueno K."/>
            <person name="Yamada L."/>
            <person name="Matsumoto J."/>
            <person name="Wasserscheid J."/>
            <person name="Dewar K."/>
            <person name="Wiley G.B."/>
            <person name="Macmil S.L."/>
            <person name="Roe B.A."/>
            <person name="Zeller R.W."/>
            <person name="Hastings K.E."/>
            <person name="Lemaire P."/>
            <person name="Lindquist E."/>
            <person name="Endo T."/>
            <person name="Hotta K."/>
            <person name="Inaba K."/>
        </authorList>
    </citation>
    <scope>NUCLEOTIDE SEQUENCE [LARGE SCALE GENOMIC DNA]</scope>
    <source>
        <strain evidence="3">wild type</strain>
    </source>
</reference>
<feature type="region of interest" description="Disordered" evidence="1">
    <location>
        <begin position="185"/>
        <end position="210"/>
    </location>
</feature>
<feature type="compositionally biased region" description="Polar residues" evidence="1">
    <location>
        <begin position="129"/>
        <end position="143"/>
    </location>
</feature>
<keyword evidence="4" id="KW-1185">Reference proteome</keyword>
<name>F6ZA70_CIOIN</name>
<feature type="region of interest" description="Disordered" evidence="1">
    <location>
        <begin position="82"/>
        <end position="109"/>
    </location>
</feature>
<protein>
    <submittedName>
        <fullName evidence="3">Uncharacterized protein</fullName>
    </submittedName>
</protein>
<organism evidence="3 4">
    <name type="scientific">Ciona intestinalis</name>
    <name type="common">Transparent sea squirt</name>
    <name type="synonym">Ascidia intestinalis</name>
    <dbReference type="NCBI Taxonomy" id="7719"/>
    <lineage>
        <taxon>Eukaryota</taxon>
        <taxon>Metazoa</taxon>
        <taxon>Chordata</taxon>
        <taxon>Tunicata</taxon>
        <taxon>Ascidiacea</taxon>
        <taxon>Phlebobranchia</taxon>
        <taxon>Cionidae</taxon>
        <taxon>Ciona</taxon>
    </lineage>
</organism>
<reference evidence="4" key="1">
    <citation type="journal article" date="2002" name="Science">
        <title>The draft genome of Ciona intestinalis: insights into chordate and vertebrate origins.</title>
        <authorList>
            <person name="Dehal P."/>
            <person name="Satou Y."/>
            <person name="Campbell R.K."/>
            <person name="Chapman J."/>
            <person name="Degnan B."/>
            <person name="De Tomaso A."/>
            <person name="Davidson B."/>
            <person name="Di Gregorio A."/>
            <person name="Gelpke M."/>
            <person name="Goodstein D.M."/>
            <person name="Harafuji N."/>
            <person name="Hastings K.E."/>
            <person name="Ho I."/>
            <person name="Hotta K."/>
            <person name="Huang W."/>
            <person name="Kawashima T."/>
            <person name="Lemaire P."/>
            <person name="Martinez D."/>
            <person name="Meinertzhagen I.A."/>
            <person name="Necula S."/>
            <person name="Nonaka M."/>
            <person name="Putnam N."/>
            <person name="Rash S."/>
            <person name="Saiga H."/>
            <person name="Satake M."/>
            <person name="Terry A."/>
            <person name="Yamada L."/>
            <person name="Wang H.G."/>
            <person name="Awazu S."/>
            <person name="Azumi K."/>
            <person name="Boore J."/>
            <person name="Branno M."/>
            <person name="Chin-Bow S."/>
            <person name="DeSantis R."/>
            <person name="Doyle S."/>
            <person name="Francino P."/>
            <person name="Keys D.N."/>
            <person name="Haga S."/>
            <person name="Hayashi H."/>
            <person name="Hino K."/>
            <person name="Imai K.S."/>
            <person name="Inaba K."/>
            <person name="Kano S."/>
            <person name="Kobayashi K."/>
            <person name="Kobayashi M."/>
            <person name="Lee B.I."/>
            <person name="Makabe K.W."/>
            <person name="Manohar C."/>
            <person name="Matassi G."/>
            <person name="Medina M."/>
            <person name="Mochizuki Y."/>
            <person name="Mount S."/>
            <person name="Morishita T."/>
            <person name="Miura S."/>
            <person name="Nakayama A."/>
            <person name="Nishizaka S."/>
            <person name="Nomoto H."/>
            <person name="Ohta F."/>
            <person name="Oishi K."/>
            <person name="Rigoutsos I."/>
            <person name="Sano M."/>
            <person name="Sasaki A."/>
            <person name="Sasakura Y."/>
            <person name="Shoguchi E."/>
            <person name="Shin-i T."/>
            <person name="Spagnuolo A."/>
            <person name="Stainier D."/>
            <person name="Suzuki M.M."/>
            <person name="Tassy O."/>
            <person name="Takatori N."/>
            <person name="Tokuoka M."/>
            <person name="Yagi K."/>
            <person name="Yoshizaki F."/>
            <person name="Wada S."/>
            <person name="Zhang C."/>
            <person name="Hyatt P.D."/>
            <person name="Larimer F."/>
            <person name="Detter C."/>
            <person name="Doggett N."/>
            <person name="Glavina T."/>
            <person name="Hawkins T."/>
            <person name="Richardson P."/>
            <person name="Lucas S."/>
            <person name="Kohara Y."/>
            <person name="Levine M."/>
            <person name="Satoh N."/>
            <person name="Rokhsar D.S."/>
        </authorList>
    </citation>
    <scope>NUCLEOTIDE SEQUENCE [LARGE SCALE GENOMIC DNA]</scope>
</reference>
<evidence type="ECO:0000256" key="2">
    <source>
        <dbReference type="SAM" id="Phobius"/>
    </source>
</evidence>
<reference evidence="3" key="3">
    <citation type="submission" date="2025-08" db="UniProtKB">
        <authorList>
            <consortium name="Ensembl"/>
        </authorList>
    </citation>
    <scope>IDENTIFICATION</scope>
</reference>
<keyword evidence="2" id="KW-1133">Transmembrane helix</keyword>
<dbReference type="Proteomes" id="UP000008144">
    <property type="component" value="Chromosome 8"/>
</dbReference>
<reference evidence="3" key="4">
    <citation type="submission" date="2025-09" db="UniProtKB">
        <authorList>
            <consortium name="Ensembl"/>
        </authorList>
    </citation>
    <scope>IDENTIFICATION</scope>
</reference>
<proteinExistence type="predicted"/>